<dbReference type="EMBL" id="CP121752">
    <property type="protein sequence ID" value="WGD97881.2"/>
    <property type="molecule type" value="Genomic_DNA"/>
</dbReference>
<accession>A0AC61YRU4</accession>
<dbReference type="Proteomes" id="UP001218488">
    <property type="component" value="Chromosome"/>
</dbReference>
<sequence length="198" mass="22880">MKVKKVSMVEKDIGEEIEEVAFSLFQEFGVENVSMHKIAKTAGVGQGTLYRRYANKSDLCLSILGERFEQLIPALHLYLSKISDQPVRERLRYVLEEIHLIVGHHLDWIRMLTISGNLEQTSKVYESHYSRSLRQIIRDLLEEAREKGEANIQDIELTTLCMSSPMTPELMFYIHESGYSIERIAQFAAEKQILSVFQ</sequence>
<reference evidence="1" key="1">
    <citation type="submission" date="2025-02" db="EMBL/GenBank/DDBJ databases">
        <title>Complete genome sequences of 52 Bacillus and Priestia strains isolated from West-African fermentations and 26 reference strains from the DSMZ collection.</title>
        <authorList>
            <person name="Wiedenbein E.S."/>
            <person name="Canoy T.S."/>
            <person name="Hui Y."/>
            <person name="Parkouda C."/>
            <person name="Dawende C."/>
            <person name="Ametefe E."/>
            <person name="Jespersen L."/>
            <person name="Nielsen D.S."/>
        </authorList>
    </citation>
    <scope>NUCLEOTIDE SEQUENCE</scope>
    <source>
        <strain evidence="1">PRO33</strain>
    </source>
</reference>
<protein>
    <submittedName>
        <fullName evidence="1">TetR/AcrR family transcriptional regulator</fullName>
    </submittedName>
</protein>
<organism evidence="1 2">
    <name type="scientific">Bacillus safensis</name>
    <dbReference type="NCBI Taxonomy" id="561879"/>
    <lineage>
        <taxon>Bacteria</taxon>
        <taxon>Bacillati</taxon>
        <taxon>Bacillota</taxon>
        <taxon>Bacilli</taxon>
        <taxon>Bacillales</taxon>
        <taxon>Bacillaceae</taxon>
        <taxon>Bacillus</taxon>
    </lineage>
</organism>
<gene>
    <name evidence="1" type="ORF">P5627_00220</name>
</gene>
<evidence type="ECO:0000313" key="2">
    <source>
        <dbReference type="Proteomes" id="UP001218488"/>
    </source>
</evidence>
<proteinExistence type="predicted"/>
<name>A0AC61YRU4_BACIA</name>
<evidence type="ECO:0000313" key="1">
    <source>
        <dbReference type="EMBL" id="WGD97881.2"/>
    </source>
</evidence>